<dbReference type="AlphaFoldDB" id="A0A917K9I5"/>
<dbReference type="Proteomes" id="UP000637695">
    <property type="component" value="Unassembled WGS sequence"/>
</dbReference>
<dbReference type="Pfam" id="PF12698">
    <property type="entry name" value="ABC2_membrane_3"/>
    <property type="match status" value="1"/>
</dbReference>
<evidence type="ECO:0000256" key="4">
    <source>
        <dbReference type="ARBA" id="ARBA00022475"/>
    </source>
</evidence>
<dbReference type="InterPro" id="IPR047817">
    <property type="entry name" value="ABC2_TM_bact-type"/>
</dbReference>
<evidence type="ECO:0000256" key="8">
    <source>
        <dbReference type="SAM" id="Phobius"/>
    </source>
</evidence>
<feature type="transmembrane region" description="Helical" evidence="8">
    <location>
        <begin position="295"/>
        <end position="315"/>
    </location>
</feature>
<evidence type="ECO:0000256" key="6">
    <source>
        <dbReference type="ARBA" id="ARBA00022989"/>
    </source>
</evidence>
<feature type="transmembrane region" description="Helical" evidence="8">
    <location>
        <begin position="351"/>
        <end position="371"/>
    </location>
</feature>
<keyword evidence="4" id="KW-1003">Cell membrane</keyword>
<evidence type="ECO:0000313" key="10">
    <source>
        <dbReference type="EMBL" id="GGJ02665.1"/>
    </source>
</evidence>
<evidence type="ECO:0000256" key="1">
    <source>
        <dbReference type="ARBA" id="ARBA00004651"/>
    </source>
</evidence>
<feature type="domain" description="ABC transmembrane type-2" evidence="9">
    <location>
        <begin position="150"/>
        <end position="376"/>
    </location>
</feature>
<dbReference type="PANTHER" id="PTHR30294">
    <property type="entry name" value="MEMBRANE COMPONENT OF ABC TRANSPORTER YHHJ-RELATED"/>
    <property type="match status" value="1"/>
</dbReference>
<protein>
    <recommendedName>
        <fullName evidence="9">ABC transmembrane type-2 domain-containing protein</fullName>
    </recommendedName>
</protein>
<evidence type="ECO:0000256" key="5">
    <source>
        <dbReference type="ARBA" id="ARBA00022692"/>
    </source>
</evidence>
<dbReference type="PROSITE" id="PS51012">
    <property type="entry name" value="ABC_TM2"/>
    <property type="match status" value="1"/>
</dbReference>
<dbReference type="InterPro" id="IPR013525">
    <property type="entry name" value="ABC2_TM"/>
</dbReference>
<keyword evidence="3" id="KW-0813">Transport</keyword>
<name>A0A917K9I5_9BACL</name>
<dbReference type="GO" id="GO:0140359">
    <property type="term" value="F:ABC-type transporter activity"/>
    <property type="evidence" value="ECO:0007669"/>
    <property type="project" value="InterPro"/>
</dbReference>
<evidence type="ECO:0000256" key="7">
    <source>
        <dbReference type="ARBA" id="ARBA00023136"/>
    </source>
</evidence>
<evidence type="ECO:0000256" key="2">
    <source>
        <dbReference type="ARBA" id="ARBA00007783"/>
    </source>
</evidence>
<dbReference type="GO" id="GO:0005886">
    <property type="term" value="C:plasma membrane"/>
    <property type="evidence" value="ECO:0007669"/>
    <property type="project" value="UniProtKB-SubCell"/>
</dbReference>
<keyword evidence="6 8" id="KW-1133">Transmembrane helix</keyword>
<comment type="subcellular location">
    <subcellularLocation>
        <location evidence="1">Cell membrane</location>
        <topology evidence="1">Multi-pass membrane protein</topology>
    </subcellularLocation>
</comment>
<dbReference type="RefSeq" id="WP_188881524.1">
    <property type="nucleotide sequence ID" value="NZ_BMOY01000011.1"/>
</dbReference>
<gene>
    <name evidence="10" type="ORF">GCM10010885_09950</name>
</gene>
<keyword evidence="7 8" id="KW-0472">Membrane</keyword>
<keyword evidence="5 8" id="KW-0812">Transmembrane</keyword>
<feature type="transmembrane region" description="Helical" evidence="8">
    <location>
        <begin position="188"/>
        <end position="208"/>
    </location>
</feature>
<feature type="transmembrane region" description="Helical" evidence="8">
    <location>
        <begin position="229"/>
        <end position="251"/>
    </location>
</feature>
<proteinExistence type="inferred from homology"/>
<evidence type="ECO:0000313" key="11">
    <source>
        <dbReference type="Proteomes" id="UP000637695"/>
    </source>
</evidence>
<sequence length="383" mass="41085">MAVWTLTRKEWLLLLRERGVVFWLLVLPMVFILVFGAVFSHLSGTGITVPYVNLDGTKAAQAFLDAVKKTGGLTLSQEPASALADQKARVAAGRQSLLLVVPQGFGRALAHGTAKVALYRAAGSDQSTGPVLAAVEQAANTYRMQAVAKTLAAHGLPMPAVAKVLAGPVRVEDVEVNAQTYDALAQIVPGYTVMFAFYTIISIVRRFHLDKDLGMTARLMTTRLRPWQYLAGAWLPYGMAVCVQCAVLLAFGRLLYGVHLGDVLAIAVLVAAVALCVTSMGLAVAVWVKSENQGNAWTQLFALGGAMVGGLWFPIDMMPHTIQIIGHLTPQYWAQQGMQTVMLRAGHVAAIWQNVAVLAAFSAAAFALAAWRFPRFLRGAVSG</sequence>
<dbReference type="PANTHER" id="PTHR30294:SF38">
    <property type="entry name" value="TRANSPORT PERMEASE PROTEIN"/>
    <property type="match status" value="1"/>
</dbReference>
<keyword evidence="11" id="KW-1185">Reference proteome</keyword>
<evidence type="ECO:0000259" key="9">
    <source>
        <dbReference type="PROSITE" id="PS51012"/>
    </source>
</evidence>
<organism evidence="10 11">
    <name type="scientific">Alicyclobacillus cellulosilyticus</name>
    <dbReference type="NCBI Taxonomy" id="1003997"/>
    <lineage>
        <taxon>Bacteria</taxon>
        <taxon>Bacillati</taxon>
        <taxon>Bacillota</taxon>
        <taxon>Bacilli</taxon>
        <taxon>Bacillales</taxon>
        <taxon>Alicyclobacillaceae</taxon>
        <taxon>Alicyclobacillus</taxon>
    </lineage>
</organism>
<dbReference type="InterPro" id="IPR051449">
    <property type="entry name" value="ABC-2_transporter_component"/>
</dbReference>
<reference evidence="10" key="2">
    <citation type="submission" date="2020-09" db="EMBL/GenBank/DDBJ databases">
        <authorList>
            <person name="Sun Q."/>
            <person name="Ohkuma M."/>
        </authorList>
    </citation>
    <scope>NUCLEOTIDE SEQUENCE</scope>
    <source>
        <strain evidence="10">JCM 18487</strain>
    </source>
</reference>
<reference evidence="10" key="1">
    <citation type="journal article" date="2014" name="Int. J. Syst. Evol. Microbiol.">
        <title>Complete genome sequence of Corynebacterium casei LMG S-19264T (=DSM 44701T), isolated from a smear-ripened cheese.</title>
        <authorList>
            <consortium name="US DOE Joint Genome Institute (JGI-PGF)"/>
            <person name="Walter F."/>
            <person name="Albersmeier A."/>
            <person name="Kalinowski J."/>
            <person name="Ruckert C."/>
        </authorList>
    </citation>
    <scope>NUCLEOTIDE SEQUENCE</scope>
    <source>
        <strain evidence="10">JCM 18487</strain>
    </source>
</reference>
<dbReference type="EMBL" id="BMOY01000011">
    <property type="protein sequence ID" value="GGJ02665.1"/>
    <property type="molecule type" value="Genomic_DNA"/>
</dbReference>
<feature type="transmembrane region" description="Helical" evidence="8">
    <location>
        <begin position="263"/>
        <end position="288"/>
    </location>
</feature>
<accession>A0A917K9I5</accession>
<dbReference type="Gene3D" id="3.40.1710.10">
    <property type="entry name" value="abc type-2 transporter like domain"/>
    <property type="match status" value="1"/>
</dbReference>
<comment type="similarity">
    <text evidence="2">Belongs to the ABC-2 integral membrane protein family.</text>
</comment>
<evidence type="ECO:0000256" key="3">
    <source>
        <dbReference type="ARBA" id="ARBA00022448"/>
    </source>
</evidence>
<feature type="transmembrane region" description="Helical" evidence="8">
    <location>
        <begin position="20"/>
        <end position="42"/>
    </location>
</feature>
<comment type="caution">
    <text evidence="10">The sequence shown here is derived from an EMBL/GenBank/DDBJ whole genome shotgun (WGS) entry which is preliminary data.</text>
</comment>